<comment type="caution">
    <text evidence="2">The sequence shown here is derived from an EMBL/GenBank/DDBJ whole genome shotgun (WGS) entry which is preliminary data.</text>
</comment>
<keyword evidence="3" id="KW-1185">Reference proteome</keyword>
<dbReference type="Proteomes" id="UP001221898">
    <property type="component" value="Unassembled WGS sequence"/>
</dbReference>
<feature type="region of interest" description="Disordered" evidence="1">
    <location>
        <begin position="75"/>
        <end position="105"/>
    </location>
</feature>
<evidence type="ECO:0000256" key="1">
    <source>
        <dbReference type="SAM" id="MobiDB-lite"/>
    </source>
</evidence>
<protein>
    <submittedName>
        <fullName evidence="2">Uncharacterized protein</fullName>
    </submittedName>
</protein>
<reference evidence="2" key="1">
    <citation type="journal article" date="2023" name="Science">
        <title>Genome structures resolve the early diversification of teleost fishes.</title>
        <authorList>
            <person name="Parey E."/>
            <person name="Louis A."/>
            <person name="Montfort J."/>
            <person name="Bouchez O."/>
            <person name="Roques C."/>
            <person name="Iampietro C."/>
            <person name="Lluch J."/>
            <person name="Castinel A."/>
            <person name="Donnadieu C."/>
            <person name="Desvignes T."/>
            <person name="Floi Bucao C."/>
            <person name="Jouanno E."/>
            <person name="Wen M."/>
            <person name="Mejri S."/>
            <person name="Dirks R."/>
            <person name="Jansen H."/>
            <person name="Henkel C."/>
            <person name="Chen W.J."/>
            <person name="Zahm M."/>
            <person name="Cabau C."/>
            <person name="Klopp C."/>
            <person name="Thompson A.W."/>
            <person name="Robinson-Rechavi M."/>
            <person name="Braasch I."/>
            <person name="Lecointre G."/>
            <person name="Bobe J."/>
            <person name="Postlethwait J.H."/>
            <person name="Berthelot C."/>
            <person name="Roest Crollius H."/>
            <person name="Guiguen Y."/>
        </authorList>
    </citation>
    <scope>NUCLEOTIDE SEQUENCE</scope>
    <source>
        <strain evidence="2">NC1722</strain>
    </source>
</reference>
<sequence>MLSFHCFGGLEEAGTGLAPALADGSLEPWYYYGGLFERIYASRPAALGPRVVSTPGLLVLPVRHDRVVFSGSRSAVLRPPGRSRNQNPDLSIKGTHQSIDATSVSKPSGTLGHVLEYGSQRLCDL</sequence>
<gene>
    <name evidence="2" type="ORF">AAFF_G00098890</name>
</gene>
<accession>A0AAD7RV88</accession>
<evidence type="ECO:0000313" key="2">
    <source>
        <dbReference type="EMBL" id="KAJ8390969.1"/>
    </source>
</evidence>
<proteinExistence type="predicted"/>
<dbReference type="EMBL" id="JAINUG010000164">
    <property type="protein sequence ID" value="KAJ8390969.1"/>
    <property type="molecule type" value="Genomic_DNA"/>
</dbReference>
<feature type="compositionally biased region" description="Polar residues" evidence="1">
    <location>
        <begin position="83"/>
        <end position="105"/>
    </location>
</feature>
<organism evidence="2 3">
    <name type="scientific">Aldrovandia affinis</name>
    <dbReference type="NCBI Taxonomy" id="143900"/>
    <lineage>
        <taxon>Eukaryota</taxon>
        <taxon>Metazoa</taxon>
        <taxon>Chordata</taxon>
        <taxon>Craniata</taxon>
        <taxon>Vertebrata</taxon>
        <taxon>Euteleostomi</taxon>
        <taxon>Actinopterygii</taxon>
        <taxon>Neopterygii</taxon>
        <taxon>Teleostei</taxon>
        <taxon>Notacanthiformes</taxon>
        <taxon>Halosauridae</taxon>
        <taxon>Aldrovandia</taxon>
    </lineage>
</organism>
<name>A0AAD7RV88_9TELE</name>
<evidence type="ECO:0000313" key="3">
    <source>
        <dbReference type="Proteomes" id="UP001221898"/>
    </source>
</evidence>
<dbReference type="AlphaFoldDB" id="A0AAD7RV88"/>